<dbReference type="InterPro" id="IPR001789">
    <property type="entry name" value="Sig_transdc_resp-reg_receiver"/>
</dbReference>
<keyword evidence="1 5" id="KW-0597">Phosphoprotein</keyword>
<accession>A0ABP8N8W0</accession>
<evidence type="ECO:0000256" key="4">
    <source>
        <dbReference type="ARBA" id="ARBA00023163"/>
    </source>
</evidence>
<evidence type="ECO:0000256" key="1">
    <source>
        <dbReference type="ARBA" id="ARBA00022553"/>
    </source>
</evidence>
<dbReference type="SMART" id="SM00448">
    <property type="entry name" value="REC"/>
    <property type="match status" value="1"/>
</dbReference>
<dbReference type="CDD" id="cd06170">
    <property type="entry name" value="LuxR_C_like"/>
    <property type="match status" value="1"/>
</dbReference>
<dbReference type="InterPro" id="IPR058245">
    <property type="entry name" value="NreC/VraR/RcsB-like_REC"/>
</dbReference>
<keyword evidence="4" id="KW-0804">Transcription</keyword>
<dbReference type="InterPro" id="IPR016032">
    <property type="entry name" value="Sig_transdc_resp-reg_C-effctor"/>
</dbReference>
<evidence type="ECO:0000256" key="3">
    <source>
        <dbReference type="ARBA" id="ARBA00023125"/>
    </source>
</evidence>
<dbReference type="Gene3D" id="3.40.50.2300">
    <property type="match status" value="1"/>
</dbReference>
<evidence type="ECO:0000256" key="5">
    <source>
        <dbReference type="PROSITE-ProRule" id="PRU00169"/>
    </source>
</evidence>
<comment type="caution">
    <text evidence="8">The sequence shown here is derived from an EMBL/GenBank/DDBJ whole genome shotgun (WGS) entry which is preliminary data.</text>
</comment>
<keyword evidence="9" id="KW-1185">Reference proteome</keyword>
<name>A0ABP8N8W0_9BACT</name>
<proteinExistence type="predicted"/>
<feature type="domain" description="Response regulatory" evidence="7">
    <location>
        <begin position="7"/>
        <end position="125"/>
    </location>
</feature>
<evidence type="ECO:0000313" key="9">
    <source>
        <dbReference type="Proteomes" id="UP001500067"/>
    </source>
</evidence>
<dbReference type="Pfam" id="PF00072">
    <property type="entry name" value="Response_reg"/>
    <property type="match status" value="1"/>
</dbReference>
<keyword evidence="3" id="KW-0238">DNA-binding</keyword>
<dbReference type="PROSITE" id="PS00622">
    <property type="entry name" value="HTH_LUXR_1"/>
    <property type="match status" value="1"/>
</dbReference>
<protein>
    <submittedName>
        <fullName evidence="8">Response regulator</fullName>
    </submittedName>
</protein>
<dbReference type="SMART" id="SM00421">
    <property type="entry name" value="HTH_LUXR"/>
    <property type="match status" value="1"/>
</dbReference>
<feature type="modified residue" description="4-aspartylphosphate" evidence="5">
    <location>
        <position position="60"/>
    </location>
</feature>
<dbReference type="PANTHER" id="PTHR43214:SF41">
    <property type="entry name" value="NITRATE_NITRITE RESPONSE REGULATOR PROTEIN NARP"/>
    <property type="match status" value="1"/>
</dbReference>
<gene>
    <name evidence="8" type="ORF">GCM10023093_07420</name>
</gene>
<dbReference type="PANTHER" id="PTHR43214">
    <property type="entry name" value="TWO-COMPONENT RESPONSE REGULATOR"/>
    <property type="match status" value="1"/>
</dbReference>
<dbReference type="PROSITE" id="PS50043">
    <property type="entry name" value="HTH_LUXR_2"/>
    <property type="match status" value="1"/>
</dbReference>
<dbReference type="PROSITE" id="PS50110">
    <property type="entry name" value="RESPONSE_REGULATORY"/>
    <property type="match status" value="1"/>
</dbReference>
<dbReference type="EMBL" id="BAABFA010000005">
    <property type="protein sequence ID" value="GAA4461883.1"/>
    <property type="molecule type" value="Genomic_DNA"/>
</dbReference>
<feature type="domain" description="HTH luxR-type" evidence="6">
    <location>
        <begin position="145"/>
        <end position="210"/>
    </location>
</feature>
<dbReference type="PRINTS" id="PR00038">
    <property type="entry name" value="HTHLUXR"/>
</dbReference>
<evidence type="ECO:0000259" key="6">
    <source>
        <dbReference type="PROSITE" id="PS50043"/>
    </source>
</evidence>
<organism evidence="8 9">
    <name type="scientific">Nemorincola caseinilytica</name>
    <dbReference type="NCBI Taxonomy" id="2054315"/>
    <lineage>
        <taxon>Bacteria</taxon>
        <taxon>Pseudomonadati</taxon>
        <taxon>Bacteroidota</taxon>
        <taxon>Chitinophagia</taxon>
        <taxon>Chitinophagales</taxon>
        <taxon>Chitinophagaceae</taxon>
        <taxon>Nemorincola</taxon>
    </lineage>
</organism>
<evidence type="ECO:0000259" key="7">
    <source>
        <dbReference type="PROSITE" id="PS50110"/>
    </source>
</evidence>
<sequence length="213" mass="24114">MMNYVVKVAIADDHPLIRKGIADLITEHSPRFKVVAQAGNGKELMDQLQESEVPDICILDIQMPVLNGYDTISALKGLYPQMKYLILTFSEQEFSMIRMIRNGANGYLLKSCDPEEILTAVSAIHQHGYYYSEMVGENVFYKALHFKKKEDLTSKEVDILSLLCYDLTYEQIAGKLFISLHTLHDHVKAISKKLKIKNRAGLVLFASQTGLIM</sequence>
<dbReference type="InterPro" id="IPR000792">
    <property type="entry name" value="Tscrpt_reg_LuxR_C"/>
</dbReference>
<keyword evidence="2" id="KW-0805">Transcription regulation</keyword>
<evidence type="ECO:0000256" key="2">
    <source>
        <dbReference type="ARBA" id="ARBA00023015"/>
    </source>
</evidence>
<dbReference type="Proteomes" id="UP001500067">
    <property type="component" value="Unassembled WGS sequence"/>
</dbReference>
<evidence type="ECO:0000313" key="8">
    <source>
        <dbReference type="EMBL" id="GAA4461883.1"/>
    </source>
</evidence>
<dbReference type="SUPFAM" id="SSF52172">
    <property type="entry name" value="CheY-like"/>
    <property type="match status" value="1"/>
</dbReference>
<dbReference type="SUPFAM" id="SSF46894">
    <property type="entry name" value="C-terminal effector domain of the bipartite response regulators"/>
    <property type="match status" value="1"/>
</dbReference>
<reference evidence="9" key="1">
    <citation type="journal article" date="2019" name="Int. J. Syst. Evol. Microbiol.">
        <title>The Global Catalogue of Microorganisms (GCM) 10K type strain sequencing project: providing services to taxonomists for standard genome sequencing and annotation.</title>
        <authorList>
            <consortium name="The Broad Institute Genomics Platform"/>
            <consortium name="The Broad Institute Genome Sequencing Center for Infectious Disease"/>
            <person name="Wu L."/>
            <person name="Ma J."/>
        </authorList>
    </citation>
    <scope>NUCLEOTIDE SEQUENCE [LARGE SCALE GENOMIC DNA]</scope>
    <source>
        <strain evidence="9">JCM 32105</strain>
    </source>
</reference>
<dbReference type="InterPro" id="IPR011006">
    <property type="entry name" value="CheY-like_superfamily"/>
</dbReference>
<dbReference type="CDD" id="cd17535">
    <property type="entry name" value="REC_NarL-like"/>
    <property type="match status" value="1"/>
</dbReference>
<dbReference type="Pfam" id="PF00196">
    <property type="entry name" value="GerE"/>
    <property type="match status" value="1"/>
</dbReference>
<dbReference type="RefSeq" id="WP_345078723.1">
    <property type="nucleotide sequence ID" value="NZ_BAABFA010000005.1"/>
</dbReference>
<dbReference type="InterPro" id="IPR039420">
    <property type="entry name" value="WalR-like"/>
</dbReference>